<dbReference type="EMBL" id="KB445806">
    <property type="protein sequence ID" value="EMD33446.1"/>
    <property type="molecule type" value="Genomic_DNA"/>
</dbReference>
<dbReference type="Pfam" id="PF18803">
    <property type="entry name" value="CxC2"/>
    <property type="match status" value="1"/>
</dbReference>
<accession>M2R3G8</accession>
<protein>
    <recommendedName>
        <fullName evidence="1">CxC2-like cysteine cluster KDZ transposase-associated domain-containing protein</fullName>
    </recommendedName>
</protein>
<feature type="non-terminal residue" evidence="2">
    <location>
        <position position="1"/>
    </location>
</feature>
<dbReference type="AlphaFoldDB" id="M2R3G8"/>
<reference evidence="2 3" key="1">
    <citation type="journal article" date="2012" name="Proc. Natl. Acad. Sci. U.S.A.">
        <title>Comparative genomics of Ceriporiopsis subvermispora and Phanerochaete chrysosporium provide insight into selective ligninolysis.</title>
        <authorList>
            <person name="Fernandez-Fueyo E."/>
            <person name="Ruiz-Duenas F.J."/>
            <person name="Ferreira P."/>
            <person name="Floudas D."/>
            <person name="Hibbett D.S."/>
            <person name="Canessa P."/>
            <person name="Larrondo L.F."/>
            <person name="James T.Y."/>
            <person name="Seelenfreund D."/>
            <person name="Lobos S."/>
            <person name="Polanco R."/>
            <person name="Tello M."/>
            <person name="Honda Y."/>
            <person name="Watanabe T."/>
            <person name="Watanabe T."/>
            <person name="Ryu J.S."/>
            <person name="Kubicek C.P."/>
            <person name="Schmoll M."/>
            <person name="Gaskell J."/>
            <person name="Hammel K.E."/>
            <person name="St John F.J."/>
            <person name="Vanden Wymelenberg A."/>
            <person name="Sabat G."/>
            <person name="Splinter BonDurant S."/>
            <person name="Syed K."/>
            <person name="Yadav J.S."/>
            <person name="Doddapaneni H."/>
            <person name="Subramanian V."/>
            <person name="Lavin J.L."/>
            <person name="Oguiza J.A."/>
            <person name="Perez G."/>
            <person name="Pisabarro A.G."/>
            <person name="Ramirez L."/>
            <person name="Santoyo F."/>
            <person name="Master E."/>
            <person name="Coutinho P.M."/>
            <person name="Henrissat B."/>
            <person name="Lombard V."/>
            <person name="Magnuson J.K."/>
            <person name="Kuees U."/>
            <person name="Hori C."/>
            <person name="Igarashi K."/>
            <person name="Samejima M."/>
            <person name="Held B.W."/>
            <person name="Barry K.W."/>
            <person name="LaButti K.M."/>
            <person name="Lapidus A."/>
            <person name="Lindquist E.A."/>
            <person name="Lucas S.M."/>
            <person name="Riley R."/>
            <person name="Salamov A.A."/>
            <person name="Hoffmeister D."/>
            <person name="Schwenk D."/>
            <person name="Hadar Y."/>
            <person name="Yarden O."/>
            <person name="de Vries R.P."/>
            <person name="Wiebenga A."/>
            <person name="Stenlid J."/>
            <person name="Eastwood D."/>
            <person name="Grigoriev I.V."/>
            <person name="Berka R.M."/>
            <person name="Blanchette R.A."/>
            <person name="Kersten P."/>
            <person name="Martinez A.T."/>
            <person name="Vicuna R."/>
            <person name="Cullen D."/>
        </authorList>
    </citation>
    <scope>NUCLEOTIDE SEQUENCE [LARGE SCALE GENOMIC DNA]</scope>
    <source>
        <strain evidence="2 3">B</strain>
    </source>
</reference>
<dbReference type="InterPro" id="IPR041457">
    <property type="entry name" value="CxC2_KDZ-assoc"/>
</dbReference>
<gene>
    <name evidence="2" type="ORF">CERSUDRAFT_56977</name>
</gene>
<evidence type="ECO:0000313" key="2">
    <source>
        <dbReference type="EMBL" id="EMD33446.1"/>
    </source>
</evidence>
<dbReference type="HOGENOM" id="CLU_003703_1_0_1"/>
<organism evidence="2 3">
    <name type="scientific">Ceriporiopsis subvermispora (strain B)</name>
    <name type="common">White-rot fungus</name>
    <name type="synonym">Gelatoporia subvermispora</name>
    <dbReference type="NCBI Taxonomy" id="914234"/>
    <lineage>
        <taxon>Eukaryota</taxon>
        <taxon>Fungi</taxon>
        <taxon>Dikarya</taxon>
        <taxon>Basidiomycota</taxon>
        <taxon>Agaricomycotina</taxon>
        <taxon>Agaricomycetes</taxon>
        <taxon>Polyporales</taxon>
        <taxon>Gelatoporiaceae</taxon>
        <taxon>Gelatoporia</taxon>
    </lineage>
</organism>
<sequence length="270" mass="30401">RRLLKVAPLSVWKEYRQEYLDETLRLDGRGSATHDSQCIGCKAQPGVFRCRQCLGEELLCSSCICTAHQHLPLHAIEEWCGTHFEKTTLQTLGLKVQLGHAVGNACTMAVSRELVVLHINGLHKVNALFCHCKPGLEHRQQLMRFCWWPATAIDPGTCATVEVLCTFQALNLQGNITAYDFYVALENMTDAWHTSRIPDRRAAFMAIVRQWHNVKMLRRAGRGHDPGGVDTTISGQLAVPCRACPHPGINLPDDWDQAPPEFRYVCVQYQ</sequence>
<dbReference type="STRING" id="914234.M2R3G8"/>
<dbReference type="OrthoDB" id="2797264at2759"/>
<feature type="domain" description="CxC2-like cysteine cluster KDZ transposase-associated" evidence="1">
    <location>
        <begin position="89"/>
        <end position="191"/>
    </location>
</feature>
<evidence type="ECO:0000313" key="3">
    <source>
        <dbReference type="Proteomes" id="UP000016930"/>
    </source>
</evidence>
<keyword evidence="3" id="KW-1185">Reference proteome</keyword>
<dbReference type="Proteomes" id="UP000016930">
    <property type="component" value="Unassembled WGS sequence"/>
</dbReference>
<name>M2R3G8_CERS8</name>
<evidence type="ECO:0000259" key="1">
    <source>
        <dbReference type="Pfam" id="PF18803"/>
    </source>
</evidence>
<proteinExistence type="predicted"/>